<dbReference type="eggNOG" id="ENOG502T2GP">
    <property type="taxonomic scope" value="Eukaryota"/>
</dbReference>
<dbReference type="EMBL" id="KB933061">
    <property type="protein sequence ID" value="EOO00802.1"/>
    <property type="molecule type" value="Genomic_DNA"/>
</dbReference>
<proteinExistence type="predicted"/>
<dbReference type="RefSeq" id="XP_007914502.1">
    <property type="nucleotide sequence ID" value="XM_007916311.1"/>
</dbReference>
<evidence type="ECO:0000313" key="1">
    <source>
        <dbReference type="EMBL" id="EOO00802.1"/>
    </source>
</evidence>
<dbReference type="InterPro" id="IPR025213">
    <property type="entry name" value="Sim4_Fta2"/>
</dbReference>
<dbReference type="Pfam" id="PF13095">
    <property type="entry name" value="FTA2"/>
    <property type="match status" value="1"/>
</dbReference>
<gene>
    <name evidence="1" type="ORF">UCRPA7_3792</name>
</gene>
<evidence type="ECO:0000313" key="2">
    <source>
        <dbReference type="Proteomes" id="UP000014074"/>
    </source>
</evidence>
<dbReference type="Proteomes" id="UP000014074">
    <property type="component" value="Unassembled WGS sequence"/>
</dbReference>
<protein>
    <submittedName>
        <fullName evidence="1">Uncharacterized protein</fullName>
    </submittedName>
</protein>
<dbReference type="KEGG" id="tmn:UCRPA7_3792"/>
<name>R8BN89_PHAM7</name>
<dbReference type="GeneID" id="19324175"/>
<dbReference type="OrthoDB" id="3432781at2759"/>
<organism evidence="1 2">
    <name type="scientific">Phaeoacremonium minimum (strain UCR-PA7)</name>
    <name type="common">Esca disease fungus</name>
    <name type="synonym">Togninia minima</name>
    <dbReference type="NCBI Taxonomy" id="1286976"/>
    <lineage>
        <taxon>Eukaryota</taxon>
        <taxon>Fungi</taxon>
        <taxon>Dikarya</taxon>
        <taxon>Ascomycota</taxon>
        <taxon>Pezizomycotina</taxon>
        <taxon>Sordariomycetes</taxon>
        <taxon>Sordariomycetidae</taxon>
        <taxon>Togniniales</taxon>
        <taxon>Togniniaceae</taxon>
        <taxon>Phaeoacremonium</taxon>
    </lineage>
</organism>
<keyword evidence="2" id="KW-1185">Reference proteome</keyword>
<dbReference type="HOGENOM" id="CLU_042091_0_1_1"/>
<sequence length="336" mass="38948">MYPDWPESDADLVPLPLCDGPKLKAFDFQGPQSIRFIDYIGSGLHSHVVKIQIKDQLYALKLFTFLYDYEWNSPKGHYSVYDRELFTAFYNYYDPFTCECRAYGRLQETGNEDLAVQAFGYILLDEEHERKLENHFNHVDFHFEGLLDEDDGPKDCRSRYLGKSGKPPPVRGIVKALGRVQEEKTMRAPFLRKILSTIPKLQKLGIFSLDLKSDQFIDGKLGDFSVAVTVPHCLTNPELNPYLTPEMISILESYTFRESLDDYRGFDWMVFDWNTQYAKEKGKLSVSAFPDFKGCQNRYNLRSKAAEGRVFTFVDPRKFYRASGIPLSFEDYLTIP</sequence>
<dbReference type="AlphaFoldDB" id="R8BN89"/>
<accession>R8BN89</accession>
<reference evidence="2" key="1">
    <citation type="journal article" date="2013" name="Genome Announc.">
        <title>Draft genome sequence of the ascomycete Phaeoacremonium aleophilum strain UCR-PA7, a causal agent of the esca disease complex in grapevines.</title>
        <authorList>
            <person name="Blanco-Ulate B."/>
            <person name="Rolshausen P."/>
            <person name="Cantu D."/>
        </authorList>
    </citation>
    <scope>NUCLEOTIDE SEQUENCE [LARGE SCALE GENOMIC DNA]</scope>
    <source>
        <strain evidence="2">UCR-PA7</strain>
    </source>
</reference>